<gene>
    <name evidence="3" type="ORF">V6256_00555</name>
</gene>
<dbReference type="InterPro" id="IPR030678">
    <property type="entry name" value="Peptide/Ni-bd"/>
</dbReference>
<dbReference type="Gene3D" id="3.10.105.10">
    <property type="entry name" value="Dipeptide-binding Protein, Domain 3"/>
    <property type="match status" value="1"/>
</dbReference>
<name>A0ABU9GL97_9GAMM</name>
<dbReference type="Proteomes" id="UP001369082">
    <property type="component" value="Unassembled WGS sequence"/>
</dbReference>
<dbReference type="PANTHER" id="PTHR30290">
    <property type="entry name" value="PERIPLASMIC BINDING COMPONENT OF ABC TRANSPORTER"/>
    <property type="match status" value="1"/>
</dbReference>
<dbReference type="SUPFAM" id="SSF53850">
    <property type="entry name" value="Periplasmic binding protein-like II"/>
    <property type="match status" value="1"/>
</dbReference>
<feature type="domain" description="Solute-binding protein family 5" evidence="2">
    <location>
        <begin position="102"/>
        <end position="505"/>
    </location>
</feature>
<evidence type="ECO:0000259" key="2">
    <source>
        <dbReference type="Pfam" id="PF00496"/>
    </source>
</evidence>
<comment type="caution">
    <text evidence="3">The sequence shown here is derived from an EMBL/GenBank/DDBJ whole genome shotgun (WGS) entry which is preliminary data.</text>
</comment>
<reference evidence="3 4" key="1">
    <citation type="submission" date="2024-02" db="EMBL/GenBank/DDBJ databases">
        <title>Bacteria isolated from the canopy kelp, Nereocystis luetkeana.</title>
        <authorList>
            <person name="Pfister C.A."/>
            <person name="Younker I.T."/>
            <person name="Light S.H."/>
        </authorList>
    </citation>
    <scope>NUCLEOTIDE SEQUENCE [LARGE SCALE GENOMIC DNA]</scope>
    <source>
        <strain evidence="3 4">TI.1.05</strain>
    </source>
</reference>
<dbReference type="CDD" id="cd08497">
    <property type="entry name" value="MbnE-like"/>
    <property type="match status" value="1"/>
</dbReference>
<sequence>MIINNKLVSVFISIALVFTAERTIASSWQTSLSMYGDIKYQEGFKHFDYVDPNATKGGTFKQASIGSFDSLNPYIVKGNAAAGITHIYDTLLQQSADEPFSLYPLIAEKVKVADDFSWVSFLINSEAKFEDGKPITAEDVKFSFDLLIKEGSPLYASYYAGVESVEVDSTQQVTFHFAQSGNRELPLIIGQIPVFPKHFWKDKDFTKSGLLIPIGSGPYKIKSFDAGKQITFQRNSAYWAKDLPVNKGRFNFDQLIFDYYRDDSVAFEAFKSGAFDYRLETSSKRWATGYVGEQFNSDKIILETIEDKSPQGMQGFWFNLRRDKFKDPNVREAISLLFDFEWANKTLFYGAYTRINSFYSGSELSTGINISDAEREILSPYAAQLNKSVFEPIQTNITLGNGNVRKQMRQAVALLSKAGYELKDSKMQNAAGEQLSFEFLLYSKDFERVIHPFRRNLQRIGIKTSIRLVDVSQFINRLNNFEFDMLSLRKGQSISPGNEQASYWGCETADQVGTSNWAGLCSPVVDQLTKQLTLATTRKQLVDITRSLDRVLLSQHMVIPQWYLPAYRIAYWNKFNHPKNAPYYDLGIETWWAKPSEPISKEEGQ</sequence>
<dbReference type="Gene3D" id="3.40.190.10">
    <property type="entry name" value="Periplasmic binding protein-like II"/>
    <property type="match status" value="1"/>
</dbReference>
<dbReference type="EMBL" id="JBAKAZ010000002">
    <property type="protein sequence ID" value="MEL0628081.1"/>
    <property type="molecule type" value="Genomic_DNA"/>
</dbReference>
<evidence type="ECO:0000313" key="4">
    <source>
        <dbReference type="Proteomes" id="UP001369082"/>
    </source>
</evidence>
<protein>
    <submittedName>
        <fullName evidence="3">Extracellular solute-binding protein</fullName>
    </submittedName>
</protein>
<evidence type="ECO:0000313" key="3">
    <source>
        <dbReference type="EMBL" id="MEL0628081.1"/>
    </source>
</evidence>
<dbReference type="InterPro" id="IPR039424">
    <property type="entry name" value="SBP_5"/>
</dbReference>
<accession>A0ABU9GL97</accession>
<dbReference type="RefSeq" id="WP_341596021.1">
    <property type="nucleotide sequence ID" value="NZ_JBAKAZ010000002.1"/>
</dbReference>
<dbReference type="PIRSF" id="PIRSF002741">
    <property type="entry name" value="MppA"/>
    <property type="match status" value="1"/>
</dbReference>
<dbReference type="Pfam" id="PF00496">
    <property type="entry name" value="SBP_bac_5"/>
    <property type="match status" value="1"/>
</dbReference>
<keyword evidence="4" id="KW-1185">Reference proteome</keyword>
<dbReference type="PANTHER" id="PTHR30290:SF64">
    <property type="entry name" value="ABC TRANSPORTER PERIPLASMIC BINDING PROTEIN"/>
    <property type="match status" value="1"/>
</dbReference>
<organism evidence="3 4">
    <name type="scientific">Psychromonas aquatilis</name>
    <dbReference type="NCBI Taxonomy" id="2005072"/>
    <lineage>
        <taxon>Bacteria</taxon>
        <taxon>Pseudomonadati</taxon>
        <taxon>Pseudomonadota</taxon>
        <taxon>Gammaproteobacteria</taxon>
        <taxon>Alteromonadales</taxon>
        <taxon>Psychromonadaceae</taxon>
        <taxon>Psychromonas</taxon>
    </lineage>
</organism>
<proteinExistence type="predicted"/>
<dbReference type="InterPro" id="IPR000914">
    <property type="entry name" value="SBP_5_dom"/>
</dbReference>
<keyword evidence="1" id="KW-0732">Signal</keyword>
<evidence type="ECO:0000256" key="1">
    <source>
        <dbReference type="ARBA" id="ARBA00022729"/>
    </source>
</evidence>